<dbReference type="InterPro" id="IPR029058">
    <property type="entry name" value="AB_hydrolase_fold"/>
</dbReference>
<comment type="caution">
    <text evidence="2">The sequence shown here is derived from an EMBL/GenBank/DDBJ whole genome shotgun (WGS) entry which is preliminary data.</text>
</comment>
<name>A0A918J4U2_9ACTN</name>
<accession>A0A918J4U2</accession>
<dbReference type="EMBL" id="BMUE01000004">
    <property type="protein sequence ID" value="GGW48150.1"/>
    <property type="molecule type" value="Genomic_DNA"/>
</dbReference>
<dbReference type="GO" id="GO:0006629">
    <property type="term" value="P:lipid metabolic process"/>
    <property type="evidence" value="ECO:0007669"/>
    <property type="project" value="InterPro"/>
</dbReference>
<gene>
    <name evidence="2" type="ORF">GCM10010503_26520</name>
</gene>
<reference evidence="2" key="1">
    <citation type="journal article" date="2014" name="Int. J. Syst. Evol. Microbiol.">
        <title>Complete genome sequence of Corynebacterium casei LMG S-19264T (=DSM 44701T), isolated from a smear-ripened cheese.</title>
        <authorList>
            <consortium name="US DOE Joint Genome Institute (JGI-PGF)"/>
            <person name="Walter F."/>
            <person name="Albersmeier A."/>
            <person name="Kalinowski J."/>
            <person name="Ruckert C."/>
        </authorList>
    </citation>
    <scope>NUCLEOTIDE SEQUENCE</scope>
    <source>
        <strain evidence="2">JCM 4490</strain>
    </source>
</reference>
<dbReference type="SUPFAM" id="SSF53474">
    <property type="entry name" value="alpha/beta-Hydrolases"/>
    <property type="match status" value="1"/>
</dbReference>
<proteinExistence type="predicted"/>
<feature type="compositionally biased region" description="Polar residues" evidence="1">
    <location>
        <begin position="319"/>
        <end position="333"/>
    </location>
</feature>
<dbReference type="Pfam" id="PF02450">
    <property type="entry name" value="LCAT"/>
    <property type="match status" value="1"/>
</dbReference>
<evidence type="ECO:0000256" key="1">
    <source>
        <dbReference type="SAM" id="MobiDB-lite"/>
    </source>
</evidence>
<dbReference type="Proteomes" id="UP000620224">
    <property type="component" value="Unassembled WGS sequence"/>
</dbReference>
<feature type="region of interest" description="Disordered" evidence="1">
    <location>
        <begin position="305"/>
        <end position="333"/>
    </location>
</feature>
<evidence type="ECO:0008006" key="4">
    <source>
        <dbReference type="Google" id="ProtNLM"/>
    </source>
</evidence>
<evidence type="ECO:0000313" key="2">
    <source>
        <dbReference type="EMBL" id="GGW48150.1"/>
    </source>
</evidence>
<dbReference type="RefSeq" id="WP_190015441.1">
    <property type="nucleotide sequence ID" value="NZ_BMUE01000004.1"/>
</dbReference>
<dbReference type="Gene3D" id="3.40.50.1820">
    <property type="entry name" value="alpha/beta hydrolase"/>
    <property type="match status" value="1"/>
</dbReference>
<dbReference type="GO" id="GO:0008374">
    <property type="term" value="F:O-acyltransferase activity"/>
    <property type="evidence" value="ECO:0007669"/>
    <property type="project" value="InterPro"/>
</dbReference>
<sequence length="456" mass="49794">MRDDLVVVVPGIMGTALTWEGVDVWNLSPQAAAGLVRPGRLLERLRLQKGIGDADPEPRHSLSLGPLVERPRVLPGLVAHLGYAGLARRLGIAPERLAVFRYDWRLDNRNSARRLRRFVERRLDEWRSTADRERFPRAGDAKAVFVCRSMGGLVVRYYVEELGGREVTRAVASLGTPYLGSVRALRFLLGEGLGPLPGAWRDALADICSTYPSLGQLLPVYKAVLVDEEHGAVSHLSAVPPVDGLPTATVMDAFRFHREMRKARIRNDAEGAAPYELVPLGGATHPTAHGVSFDTAGPPRFHDELPGGGGPWLGDGTVPQLSATPPEHTTTASTMWVPFRHASLIDAEPVRYQLRNVCDGVERTRFLSPDHEIGIELPDVAVAGEPIEVWATRADSAMDLRVRRLTEDGGCVSVDPMLPCGDGRFRAEVRAEPGVWTLEVSSPTTGYACRDAVLVM</sequence>
<evidence type="ECO:0000313" key="3">
    <source>
        <dbReference type="Proteomes" id="UP000620224"/>
    </source>
</evidence>
<protein>
    <recommendedName>
        <fullName evidence="4">Lecithin:cholesterol acyltransferase</fullName>
    </recommendedName>
</protein>
<dbReference type="InterPro" id="IPR003386">
    <property type="entry name" value="LACT/PDAT_acylTrfase"/>
</dbReference>
<organism evidence="2 3">
    <name type="scientific">Streptomyces lucensis JCM 4490</name>
    <dbReference type="NCBI Taxonomy" id="1306176"/>
    <lineage>
        <taxon>Bacteria</taxon>
        <taxon>Bacillati</taxon>
        <taxon>Actinomycetota</taxon>
        <taxon>Actinomycetes</taxon>
        <taxon>Kitasatosporales</taxon>
        <taxon>Streptomycetaceae</taxon>
        <taxon>Streptomyces</taxon>
    </lineage>
</organism>
<dbReference type="AlphaFoldDB" id="A0A918J4U2"/>
<keyword evidence="3" id="KW-1185">Reference proteome</keyword>
<reference evidence="2" key="2">
    <citation type="submission" date="2020-09" db="EMBL/GenBank/DDBJ databases">
        <authorList>
            <person name="Sun Q."/>
            <person name="Ohkuma M."/>
        </authorList>
    </citation>
    <scope>NUCLEOTIDE SEQUENCE</scope>
    <source>
        <strain evidence="2">JCM 4490</strain>
    </source>
</reference>